<dbReference type="AlphaFoldDB" id="A0ABD3WC37"/>
<dbReference type="Proteomes" id="UP001634394">
    <property type="component" value="Unassembled WGS sequence"/>
</dbReference>
<proteinExistence type="predicted"/>
<sequence>MSITHGCLKQPNLISVPLQTCCTDEIITPSLQIIFNGGCRTIHRSQAVNDNAGLIACTRCCNSTGNSSYYMECNSNMCGLKSRNRFSQCFQCGGNEGARQGAVADATKCRIISVCDEDQTCFVSTIHDAGMIKHEFGCAQKLYCQMHTVMALEQRGISSGVDVQHLALFGNVTLVGRKRHTELCYSCCGDSLCNNAECQIVKEREYSCRILNHLNYFYPN</sequence>
<organism evidence="1 2">
    <name type="scientific">Sinanodonta woodiana</name>
    <name type="common">Chinese pond mussel</name>
    <name type="synonym">Anodonta woodiana</name>
    <dbReference type="NCBI Taxonomy" id="1069815"/>
    <lineage>
        <taxon>Eukaryota</taxon>
        <taxon>Metazoa</taxon>
        <taxon>Spiralia</taxon>
        <taxon>Lophotrochozoa</taxon>
        <taxon>Mollusca</taxon>
        <taxon>Bivalvia</taxon>
        <taxon>Autobranchia</taxon>
        <taxon>Heteroconchia</taxon>
        <taxon>Palaeoheterodonta</taxon>
        <taxon>Unionida</taxon>
        <taxon>Unionoidea</taxon>
        <taxon>Unionidae</taxon>
        <taxon>Unioninae</taxon>
        <taxon>Sinanodonta</taxon>
    </lineage>
</organism>
<evidence type="ECO:0000313" key="2">
    <source>
        <dbReference type="Proteomes" id="UP001634394"/>
    </source>
</evidence>
<accession>A0ABD3WC37</accession>
<protein>
    <recommendedName>
        <fullName evidence="3">Sodefrin-like factor</fullName>
    </recommendedName>
</protein>
<name>A0ABD3WC37_SINWO</name>
<evidence type="ECO:0008006" key="3">
    <source>
        <dbReference type="Google" id="ProtNLM"/>
    </source>
</evidence>
<gene>
    <name evidence="1" type="ORF">ACJMK2_039472</name>
</gene>
<reference evidence="1 2" key="1">
    <citation type="submission" date="2024-11" db="EMBL/GenBank/DDBJ databases">
        <title>Chromosome-level genome assembly of the freshwater bivalve Anodonta woodiana.</title>
        <authorList>
            <person name="Chen X."/>
        </authorList>
    </citation>
    <scope>NUCLEOTIDE SEQUENCE [LARGE SCALE GENOMIC DNA]</scope>
    <source>
        <strain evidence="1">MN2024</strain>
        <tissue evidence="1">Gills</tissue>
    </source>
</reference>
<keyword evidence="2" id="KW-1185">Reference proteome</keyword>
<comment type="caution">
    <text evidence="1">The sequence shown here is derived from an EMBL/GenBank/DDBJ whole genome shotgun (WGS) entry which is preliminary data.</text>
</comment>
<dbReference type="EMBL" id="JBJQND010000007">
    <property type="protein sequence ID" value="KAL3871476.1"/>
    <property type="molecule type" value="Genomic_DNA"/>
</dbReference>
<evidence type="ECO:0000313" key="1">
    <source>
        <dbReference type="EMBL" id="KAL3871476.1"/>
    </source>
</evidence>